<gene>
    <name evidence="2" type="ORF">Chro_1522</name>
</gene>
<organism evidence="2 3">
    <name type="scientific">Chroococcidiopsis thermalis (strain PCC 7203)</name>
    <dbReference type="NCBI Taxonomy" id="251229"/>
    <lineage>
        <taxon>Bacteria</taxon>
        <taxon>Bacillati</taxon>
        <taxon>Cyanobacteriota</taxon>
        <taxon>Cyanophyceae</taxon>
        <taxon>Chroococcidiopsidales</taxon>
        <taxon>Chroococcidiopsidaceae</taxon>
        <taxon>Chroococcidiopsis</taxon>
    </lineage>
</organism>
<evidence type="ECO:0000313" key="2">
    <source>
        <dbReference type="EMBL" id="AFY87046.1"/>
    </source>
</evidence>
<sequence>MSLQTFLIKLLALKRSQERGFTIVLALSMGLIVMAIATTLIFRASRNEAIASTRTQTGDSLAVAEGGVARILTLMTKPENSVLLTRNYDPIDSKTGKNYLGADGIPKTSDDTTIAINEWITPITFPCLPSVSPNITALTGSNSIGNGQFQLLAYRYDNLKQTGTFLISGQNDNSIVYLAVTVAISVTIQDFPGAISTHTTFDPDRIEIQTRRIAGKNANIYFDPVTAFDNSNLNGYAIKGGANRSQYLTAIGSALDTTDTSIDGTIFACKLQLNFPFTAQGTDLGDITDPRFSLLSLPLTGTSGQITHYQTNKIDITDKIIDVDTTAGSVYLYIKGSYLNKEGFHLRGDSKIRNIRTDGQLPRVGDLRIIILYSGSGTPQSAYLYNTACIQNAFVYNRDADFKLETSGDGCESPGNSNFDGVVWAEDLQNTNTSNTGINVPDDVLSLSDLANSFNLYTINKIGSIQKWQQYKL</sequence>
<evidence type="ECO:0000256" key="1">
    <source>
        <dbReference type="SAM" id="Phobius"/>
    </source>
</evidence>
<dbReference type="HOGENOM" id="CLU_558555_0_0_3"/>
<feature type="transmembrane region" description="Helical" evidence="1">
    <location>
        <begin position="21"/>
        <end position="42"/>
    </location>
</feature>
<keyword evidence="1" id="KW-0812">Transmembrane</keyword>
<dbReference type="AlphaFoldDB" id="K9TXY9"/>
<dbReference type="Proteomes" id="UP000010384">
    <property type="component" value="Chromosome"/>
</dbReference>
<dbReference type="KEGG" id="cthe:Chro_1522"/>
<proteinExistence type="predicted"/>
<dbReference type="eggNOG" id="COG4726">
    <property type="taxonomic scope" value="Bacteria"/>
</dbReference>
<keyword evidence="1" id="KW-0472">Membrane</keyword>
<accession>K9TXY9</accession>
<evidence type="ECO:0000313" key="3">
    <source>
        <dbReference type="Proteomes" id="UP000010384"/>
    </source>
</evidence>
<keyword evidence="3" id="KW-1185">Reference proteome</keyword>
<dbReference type="EMBL" id="CP003597">
    <property type="protein sequence ID" value="AFY87046.1"/>
    <property type="molecule type" value="Genomic_DNA"/>
</dbReference>
<name>K9TXY9_CHRTP</name>
<protein>
    <submittedName>
        <fullName evidence="2">Uncharacterized protein</fullName>
    </submittedName>
</protein>
<keyword evidence="1" id="KW-1133">Transmembrane helix</keyword>
<reference evidence="2 3" key="1">
    <citation type="submission" date="2012-06" db="EMBL/GenBank/DDBJ databases">
        <title>Finished chromosome of genome of Chroococcidiopsis thermalis PCC 7203.</title>
        <authorList>
            <consortium name="US DOE Joint Genome Institute"/>
            <person name="Gugger M."/>
            <person name="Coursin T."/>
            <person name="Rippka R."/>
            <person name="Tandeau De Marsac N."/>
            <person name="Huntemann M."/>
            <person name="Wei C.-L."/>
            <person name="Han J."/>
            <person name="Detter J.C."/>
            <person name="Han C."/>
            <person name="Tapia R."/>
            <person name="Davenport K."/>
            <person name="Daligault H."/>
            <person name="Erkkila T."/>
            <person name="Gu W."/>
            <person name="Munk A.C.C."/>
            <person name="Teshima H."/>
            <person name="Xu Y."/>
            <person name="Chain P."/>
            <person name="Chen A."/>
            <person name="Krypides N."/>
            <person name="Mavromatis K."/>
            <person name="Markowitz V."/>
            <person name="Szeto E."/>
            <person name="Ivanova N."/>
            <person name="Mikhailova N."/>
            <person name="Ovchinnikova G."/>
            <person name="Pagani I."/>
            <person name="Pati A."/>
            <person name="Goodwin L."/>
            <person name="Peters L."/>
            <person name="Pitluck S."/>
            <person name="Woyke T."/>
            <person name="Kerfeld C."/>
        </authorList>
    </citation>
    <scope>NUCLEOTIDE SEQUENCE [LARGE SCALE GENOMIC DNA]</scope>
    <source>
        <strain evidence="2 3">PCC 7203</strain>
    </source>
</reference>
<dbReference type="InParanoid" id="K9TXY9"/>